<keyword evidence="1" id="KW-1133">Transmembrane helix</keyword>
<dbReference type="Proteomes" id="UP000033607">
    <property type="component" value="Unassembled WGS sequence"/>
</dbReference>
<sequence>MDTLSASLFPVVVSLTVAGGAVWISLDSREEIVCVFTTGIALLSLLLALSFTPWFILLLLVAVLLCLKIPASQQSTR</sequence>
<dbReference type="EMBL" id="LATL02000059">
    <property type="protein sequence ID" value="KMW70784.1"/>
    <property type="molecule type" value="Genomic_DNA"/>
</dbReference>
<protein>
    <submittedName>
        <fullName evidence="2">Uncharacterized protein</fullName>
    </submittedName>
</protein>
<comment type="caution">
    <text evidence="2">The sequence shown here is derived from an EMBL/GenBank/DDBJ whole genome shotgun (WGS) entry which is preliminary data.</text>
</comment>
<dbReference type="RefSeq" id="WP_049558196.1">
    <property type="nucleotide sequence ID" value="NZ_LATL02000059.1"/>
</dbReference>
<evidence type="ECO:0000256" key="1">
    <source>
        <dbReference type="SAM" id="Phobius"/>
    </source>
</evidence>
<gene>
    <name evidence="2" type="ORF">WN50_32690</name>
</gene>
<keyword evidence="1" id="KW-0472">Membrane</keyword>
<evidence type="ECO:0000313" key="3">
    <source>
        <dbReference type="Proteomes" id="UP000033607"/>
    </source>
</evidence>
<reference evidence="2 3" key="1">
    <citation type="submission" date="2015-06" db="EMBL/GenBank/DDBJ databases">
        <title>Draft genome assembly of filamentous brackish cyanobacterium Limnoraphis robusta strain CS-951.</title>
        <authorList>
            <person name="Willis A."/>
            <person name="Parks M."/>
            <person name="Burford M.A."/>
        </authorList>
    </citation>
    <scope>NUCLEOTIDE SEQUENCE [LARGE SCALE GENOMIC DNA]</scope>
    <source>
        <strain evidence="2 3">CS-951</strain>
    </source>
</reference>
<keyword evidence="1" id="KW-0812">Transmembrane</keyword>
<dbReference type="OrthoDB" id="467948at2"/>
<proteinExistence type="predicted"/>
<dbReference type="AlphaFoldDB" id="A0A0J9HNM7"/>
<evidence type="ECO:0000313" key="2">
    <source>
        <dbReference type="EMBL" id="KMW70784.1"/>
    </source>
</evidence>
<name>A0A0J9HNM7_9CYAN</name>
<feature type="transmembrane region" description="Helical" evidence="1">
    <location>
        <begin position="36"/>
        <end position="67"/>
    </location>
</feature>
<accession>A0A0J9HNM7</accession>
<organism evidence="2 3">
    <name type="scientific">Limnoraphis robusta CS-951</name>
    <dbReference type="NCBI Taxonomy" id="1637645"/>
    <lineage>
        <taxon>Bacteria</taxon>
        <taxon>Bacillati</taxon>
        <taxon>Cyanobacteriota</taxon>
        <taxon>Cyanophyceae</taxon>
        <taxon>Oscillatoriophycideae</taxon>
        <taxon>Oscillatoriales</taxon>
        <taxon>Sirenicapillariaceae</taxon>
        <taxon>Limnoraphis</taxon>
    </lineage>
</organism>